<evidence type="ECO:0000313" key="3">
    <source>
        <dbReference type="EMBL" id="CAK9320443.1"/>
    </source>
</evidence>
<dbReference type="InterPro" id="IPR026939">
    <property type="entry name" value="ZNF706/At2g23090_sf"/>
</dbReference>
<dbReference type="Proteomes" id="UP001642487">
    <property type="component" value="Chromosome 4"/>
</dbReference>
<reference evidence="3 4" key="1">
    <citation type="submission" date="2024-03" db="EMBL/GenBank/DDBJ databases">
        <authorList>
            <person name="Gkanogiannis A."/>
            <person name="Becerra Lopez-Lavalle L."/>
        </authorList>
    </citation>
    <scope>NUCLEOTIDE SEQUENCE [LARGE SCALE GENOMIC DNA]</scope>
</reference>
<evidence type="ECO:0000313" key="4">
    <source>
        <dbReference type="Proteomes" id="UP001642487"/>
    </source>
</evidence>
<dbReference type="Gene3D" id="4.10.1050.10">
    <property type="entry name" value="At2g23090-like"/>
    <property type="match status" value="1"/>
</dbReference>
<gene>
    <name evidence="3" type="ORF">CITCOLO1_LOCUS12491</name>
</gene>
<protein>
    <submittedName>
        <fullName evidence="3">Uncharacterized protein</fullName>
    </submittedName>
</protein>
<dbReference type="InterPro" id="IPR007513">
    <property type="entry name" value="SERF-like_N"/>
</dbReference>
<sequence>MPQEDYKVKFSALYYLRLASLFRPLPSEGDLFFELGFQIIEVLPGFLVKMGGGNGQKAKMAREKNMEKLKAAKGSQLEANKKAMSIQCKVCMQTFICTTSEVKCREHAEAKHPKSDIYTCFPHLKK</sequence>
<feature type="domain" description="Small EDRK-rich factor-like N-terminal" evidence="1">
    <location>
        <begin position="52"/>
        <end position="84"/>
    </location>
</feature>
<dbReference type="PANTHER" id="PTHR33788">
    <property type="entry name" value="OS07G0114300 PROTEIN"/>
    <property type="match status" value="1"/>
</dbReference>
<dbReference type="PANTHER" id="PTHR33788:SF1">
    <property type="entry name" value="ZINC-BINDING PROTEIN"/>
    <property type="match status" value="1"/>
</dbReference>
<name>A0ABP0YIW4_9ROSI</name>
<feature type="domain" description="At2g23090-like zinc-binding" evidence="2">
    <location>
        <begin position="87"/>
        <end position="124"/>
    </location>
</feature>
<evidence type="ECO:0000259" key="1">
    <source>
        <dbReference type="Pfam" id="PF04419"/>
    </source>
</evidence>
<dbReference type="InterPro" id="IPR039438">
    <property type="entry name" value="At2g23090-like_Znf"/>
</dbReference>
<keyword evidence="4" id="KW-1185">Reference proteome</keyword>
<dbReference type="EMBL" id="OZ021738">
    <property type="protein sequence ID" value="CAK9320443.1"/>
    <property type="molecule type" value="Genomic_DNA"/>
</dbReference>
<proteinExistence type="predicted"/>
<dbReference type="Pfam" id="PF12907">
    <property type="entry name" value="zf-met2"/>
    <property type="match status" value="1"/>
</dbReference>
<dbReference type="SUPFAM" id="SSF118359">
    <property type="entry name" value="Expressed protein At2g23090/F21P24.15"/>
    <property type="match status" value="1"/>
</dbReference>
<evidence type="ECO:0000259" key="2">
    <source>
        <dbReference type="Pfam" id="PF12907"/>
    </source>
</evidence>
<accession>A0ABP0YIW4</accession>
<dbReference type="Pfam" id="PF04419">
    <property type="entry name" value="SERF-like_N"/>
    <property type="match status" value="1"/>
</dbReference>
<dbReference type="InterPro" id="IPR039713">
    <property type="entry name" value="At2g23090-like"/>
</dbReference>
<organism evidence="3 4">
    <name type="scientific">Citrullus colocynthis</name>
    <name type="common">colocynth</name>
    <dbReference type="NCBI Taxonomy" id="252529"/>
    <lineage>
        <taxon>Eukaryota</taxon>
        <taxon>Viridiplantae</taxon>
        <taxon>Streptophyta</taxon>
        <taxon>Embryophyta</taxon>
        <taxon>Tracheophyta</taxon>
        <taxon>Spermatophyta</taxon>
        <taxon>Magnoliopsida</taxon>
        <taxon>eudicotyledons</taxon>
        <taxon>Gunneridae</taxon>
        <taxon>Pentapetalae</taxon>
        <taxon>rosids</taxon>
        <taxon>fabids</taxon>
        <taxon>Cucurbitales</taxon>
        <taxon>Cucurbitaceae</taxon>
        <taxon>Benincaseae</taxon>
        <taxon>Citrullus</taxon>
    </lineage>
</organism>